<dbReference type="AlphaFoldDB" id="A0A8S1J2D0"/>
<gene>
    <name evidence="2" type="ORF">OSTQU699_LOCUS7258</name>
</gene>
<dbReference type="EMBL" id="CAJHUC010001654">
    <property type="protein sequence ID" value="CAD7701901.1"/>
    <property type="molecule type" value="Genomic_DNA"/>
</dbReference>
<feature type="transmembrane region" description="Helical" evidence="1">
    <location>
        <begin position="653"/>
        <end position="671"/>
    </location>
</feature>
<feature type="transmembrane region" description="Helical" evidence="1">
    <location>
        <begin position="311"/>
        <end position="332"/>
    </location>
</feature>
<feature type="transmembrane region" description="Helical" evidence="1">
    <location>
        <begin position="53"/>
        <end position="75"/>
    </location>
</feature>
<accession>A0A8S1J2D0</accession>
<feature type="transmembrane region" description="Helical" evidence="1">
    <location>
        <begin position="229"/>
        <end position="252"/>
    </location>
</feature>
<protein>
    <submittedName>
        <fullName evidence="2">Uncharacterized protein</fullName>
    </submittedName>
</protein>
<feature type="transmembrane region" description="Helical" evidence="1">
    <location>
        <begin position="196"/>
        <end position="217"/>
    </location>
</feature>
<keyword evidence="1" id="KW-0472">Membrane</keyword>
<dbReference type="Proteomes" id="UP000708148">
    <property type="component" value="Unassembled WGS sequence"/>
</dbReference>
<feature type="transmembrane region" description="Helical" evidence="1">
    <location>
        <begin position="165"/>
        <end position="184"/>
    </location>
</feature>
<name>A0A8S1J2D0_9CHLO</name>
<keyword evidence="1" id="KW-1133">Transmembrane helix</keyword>
<evidence type="ECO:0000256" key="1">
    <source>
        <dbReference type="SAM" id="Phobius"/>
    </source>
</evidence>
<sequence>MTYCLECEEALDQCPCNSLQCMLGHCRGLLAMLYSADDRDADVDLLQNAPFDIAFHFLCEVLAAVLMLCLLNCLLDKHKTTCKSGGMDCQRRSEVGKCQPTLSEPDSGASAICGKRSCSNARTVGYTKAQATLAVRLFMALNGIGPALGQAISDTTSAVVKVPQGVLIGSQALYFGLVAAMGKYKLKWRAKTDQRSITFTACVLTVLSIVQIGLLWFSLDRKDNDTLNVIHTTGPAPILSAVVALWLYPVGYESARSKYRRRVALWDSDTGSMVRLRKLLNAWYKLAIYMAVTAVVWAYGLILFLKTDNVYPLFSSVLVPLLSSLIGAIPALSDHIEQIQGKCRGNCQLDVITIPIIGWSRSTSFILLHFDWKAQRMRIERVHSIIDHSNWGNPEHEVIYEVAGNGLMSASEFTGGDFHKRVKDYGKVVRRMGGWHNLSQNTIKMSDQILGALEECPYMHEGHLRVFLFMRSILNTSLKASASRQQMKFDHIQRSVVSMPSFIEDVTMGKVKNGFEIICNDGKVLDAHSADNLVSGFADRIDRDVAAMLLVQMAAISGDNRIYVADTIVDGSDVYLDYSFKTKQWSETTISKNRLLENPNVASRADAGGLYDVFKSSNGLGLSGKSHQERVSADMVPSTLTTFKILRQHMMKYLLGYMGVSIIFIVFGEAFNKSSA</sequence>
<feature type="transmembrane region" description="Helical" evidence="1">
    <location>
        <begin position="282"/>
        <end position="305"/>
    </location>
</feature>
<comment type="caution">
    <text evidence="2">The sequence shown here is derived from an EMBL/GenBank/DDBJ whole genome shotgun (WGS) entry which is preliminary data.</text>
</comment>
<organism evidence="2 3">
    <name type="scientific">Ostreobium quekettii</name>
    <dbReference type="NCBI Taxonomy" id="121088"/>
    <lineage>
        <taxon>Eukaryota</taxon>
        <taxon>Viridiplantae</taxon>
        <taxon>Chlorophyta</taxon>
        <taxon>core chlorophytes</taxon>
        <taxon>Ulvophyceae</taxon>
        <taxon>TCBD clade</taxon>
        <taxon>Bryopsidales</taxon>
        <taxon>Ostreobineae</taxon>
        <taxon>Ostreobiaceae</taxon>
        <taxon>Ostreobium</taxon>
    </lineage>
</organism>
<feature type="transmembrane region" description="Helical" evidence="1">
    <location>
        <begin position="133"/>
        <end position="153"/>
    </location>
</feature>
<proteinExistence type="predicted"/>
<evidence type="ECO:0000313" key="2">
    <source>
        <dbReference type="EMBL" id="CAD7701901.1"/>
    </source>
</evidence>
<evidence type="ECO:0000313" key="3">
    <source>
        <dbReference type="Proteomes" id="UP000708148"/>
    </source>
</evidence>
<keyword evidence="3" id="KW-1185">Reference proteome</keyword>
<reference evidence="2" key="1">
    <citation type="submission" date="2020-12" db="EMBL/GenBank/DDBJ databases">
        <authorList>
            <person name="Iha C."/>
        </authorList>
    </citation>
    <scope>NUCLEOTIDE SEQUENCE</scope>
</reference>
<keyword evidence="1" id="KW-0812">Transmembrane</keyword>